<dbReference type="GO" id="GO:0005886">
    <property type="term" value="C:plasma membrane"/>
    <property type="evidence" value="ECO:0007669"/>
    <property type="project" value="TreeGrafter"/>
</dbReference>
<feature type="domain" description="DUF218" evidence="1">
    <location>
        <begin position="38"/>
        <end position="145"/>
    </location>
</feature>
<evidence type="ECO:0000259" key="1">
    <source>
        <dbReference type="Pfam" id="PF02698"/>
    </source>
</evidence>
<proteinExistence type="predicted"/>
<dbReference type="OrthoDB" id="9782395at2"/>
<dbReference type="PANTHER" id="PTHR30336">
    <property type="entry name" value="INNER MEMBRANE PROTEIN, PROBABLE PERMEASE"/>
    <property type="match status" value="1"/>
</dbReference>
<dbReference type="Proteomes" id="UP000295280">
    <property type="component" value="Unassembled WGS sequence"/>
</dbReference>
<evidence type="ECO:0000313" key="3">
    <source>
        <dbReference type="Proteomes" id="UP000295280"/>
    </source>
</evidence>
<comment type="caution">
    <text evidence="2">The sequence shown here is derived from an EMBL/GenBank/DDBJ whole genome shotgun (WGS) entry which is preliminary data.</text>
</comment>
<dbReference type="InterPro" id="IPR051599">
    <property type="entry name" value="Cell_Envelope_Assoc"/>
</dbReference>
<organism evidence="2 3">
    <name type="scientific">Macrococcus carouselicus</name>
    <dbReference type="NCBI Taxonomy" id="69969"/>
    <lineage>
        <taxon>Bacteria</taxon>
        <taxon>Bacillati</taxon>
        <taxon>Bacillota</taxon>
        <taxon>Bacilli</taxon>
        <taxon>Bacillales</taxon>
        <taxon>Staphylococcaceae</taxon>
        <taxon>Macrococcus</taxon>
    </lineage>
</organism>
<gene>
    <name evidence="2" type="ORF">ERX40_01415</name>
</gene>
<dbReference type="PANTHER" id="PTHR30336:SF20">
    <property type="entry name" value="DUF218 DOMAIN-CONTAINING PROTEIN"/>
    <property type="match status" value="1"/>
</dbReference>
<sequence>MMKRIKLMYVLIVFLFFIIFIIGESIIFPAGESAEPSDIIIVLNGDTGRLEEAARLYHKGYGEKVLLTPVTDDKFNNFLSVNKATELGIPETALIIDYEATSTYQNAVIAKNVMIEHNFNRAVIVTSDYHVKRTRLVFNRVVPDHFTLCYVGTLNNKGQKWYQRKDRQFIWEREFLRNWGYRFGLYKWIDL</sequence>
<dbReference type="AlphaFoldDB" id="A0A9Q8CKE0"/>
<dbReference type="Pfam" id="PF02698">
    <property type="entry name" value="DUF218"/>
    <property type="match status" value="1"/>
</dbReference>
<dbReference type="EMBL" id="SCWD01000001">
    <property type="protein sequence ID" value="TDM03851.1"/>
    <property type="molecule type" value="Genomic_DNA"/>
</dbReference>
<dbReference type="CDD" id="cd06259">
    <property type="entry name" value="YdcF-like"/>
    <property type="match status" value="1"/>
</dbReference>
<dbReference type="Gene3D" id="3.40.50.620">
    <property type="entry name" value="HUPs"/>
    <property type="match status" value="1"/>
</dbReference>
<dbReference type="InterPro" id="IPR014729">
    <property type="entry name" value="Rossmann-like_a/b/a_fold"/>
</dbReference>
<reference evidence="2 3" key="1">
    <citation type="submission" date="2019-01" db="EMBL/GenBank/DDBJ databases">
        <title>Draft genome sequences of the type strains of six Macrococcus species.</title>
        <authorList>
            <person name="Mazhar S."/>
            <person name="Altermann E."/>
            <person name="Hill C."/>
            <person name="Mcauliffe O."/>
        </authorList>
    </citation>
    <scope>NUCLEOTIDE SEQUENCE [LARGE SCALE GENOMIC DNA]</scope>
    <source>
        <strain evidence="2 3">ATCC 51828</strain>
    </source>
</reference>
<protein>
    <submittedName>
        <fullName evidence="2">YdcF family protein</fullName>
    </submittedName>
</protein>
<evidence type="ECO:0000313" key="2">
    <source>
        <dbReference type="EMBL" id="TDM03851.1"/>
    </source>
</evidence>
<name>A0A9Q8CKE0_9STAP</name>
<accession>A0A9Q8CKE0</accession>
<keyword evidence="3" id="KW-1185">Reference proteome</keyword>
<dbReference type="InterPro" id="IPR003848">
    <property type="entry name" value="DUF218"/>
</dbReference>